<dbReference type="AlphaFoldDB" id="A0A0W8F2D9"/>
<keyword evidence="1" id="KW-0812">Transmembrane</keyword>
<dbReference type="PANTHER" id="PTHR12697">
    <property type="entry name" value="PBS LYASE HEAT-LIKE PROTEIN"/>
    <property type="match status" value="1"/>
</dbReference>
<dbReference type="Pfam" id="PF13646">
    <property type="entry name" value="HEAT_2"/>
    <property type="match status" value="2"/>
</dbReference>
<dbReference type="SUPFAM" id="SSF48371">
    <property type="entry name" value="ARM repeat"/>
    <property type="match status" value="2"/>
</dbReference>
<evidence type="ECO:0008006" key="3">
    <source>
        <dbReference type="Google" id="ProtNLM"/>
    </source>
</evidence>
<sequence>MEEKDYRGLIQALRHQNLAVQWQASRALAGLGTEGMDHLLSALRTRNKDIRLGIVEALGEIADPRSVEPLIALLKNRDNEIRWEAALALGEIGDPRAFGPLEELLRDPDRYVRYGAAVALEKMNWSPEGPGDPAYLAVGKQDWDALIGLGRDAVPALAIAAKDNERTVRLMAVRTLGAIGDERGIPVMYRALRDPDDQVRWEAVLASQKCGISARYLPRALARRPRIRKNPNIAAFLNFVLPGIGYFYLGKWWGLIIFQIDVYATLFLSTMQGEYLTIEYLIPLYAIIAIHAWYIARQMPDL</sequence>
<evidence type="ECO:0000313" key="2">
    <source>
        <dbReference type="EMBL" id="KUG14957.1"/>
    </source>
</evidence>
<reference evidence="2" key="1">
    <citation type="journal article" date="2015" name="Proc. Natl. Acad. Sci. U.S.A.">
        <title>Networks of energetic and metabolic interactions define dynamics in microbial communities.</title>
        <authorList>
            <person name="Embree M."/>
            <person name="Liu J.K."/>
            <person name="Al-Bassam M.M."/>
            <person name="Zengler K."/>
        </authorList>
    </citation>
    <scope>NUCLEOTIDE SEQUENCE</scope>
</reference>
<keyword evidence="1" id="KW-1133">Transmembrane helix</keyword>
<dbReference type="PANTHER" id="PTHR12697:SF38">
    <property type="entry name" value="PBS LYASE HEAT DOMAIN PROTEIN REPEAT-CONTAINING PROTEIN"/>
    <property type="match status" value="1"/>
</dbReference>
<feature type="transmembrane region" description="Helical" evidence="1">
    <location>
        <begin position="278"/>
        <end position="296"/>
    </location>
</feature>
<dbReference type="SMART" id="SM00567">
    <property type="entry name" value="EZ_HEAT"/>
    <property type="match status" value="5"/>
</dbReference>
<proteinExistence type="predicted"/>
<dbReference type="GO" id="GO:0016491">
    <property type="term" value="F:oxidoreductase activity"/>
    <property type="evidence" value="ECO:0007669"/>
    <property type="project" value="TreeGrafter"/>
</dbReference>
<dbReference type="InterPro" id="IPR004155">
    <property type="entry name" value="PBS_lyase_HEAT"/>
</dbReference>
<dbReference type="InterPro" id="IPR011989">
    <property type="entry name" value="ARM-like"/>
</dbReference>
<organism evidence="2">
    <name type="scientific">hydrocarbon metagenome</name>
    <dbReference type="NCBI Taxonomy" id="938273"/>
    <lineage>
        <taxon>unclassified sequences</taxon>
        <taxon>metagenomes</taxon>
        <taxon>ecological metagenomes</taxon>
    </lineage>
</organism>
<gene>
    <name evidence="2" type="ORF">ASZ90_015396</name>
</gene>
<comment type="caution">
    <text evidence="2">The sequence shown here is derived from an EMBL/GenBank/DDBJ whole genome shotgun (WGS) entry which is preliminary data.</text>
</comment>
<dbReference type="Gene3D" id="1.25.10.10">
    <property type="entry name" value="Leucine-rich Repeat Variant"/>
    <property type="match status" value="2"/>
</dbReference>
<feature type="transmembrane region" description="Helical" evidence="1">
    <location>
        <begin position="233"/>
        <end position="258"/>
    </location>
</feature>
<protein>
    <recommendedName>
        <fullName evidence="3">Lyase</fullName>
    </recommendedName>
</protein>
<evidence type="ECO:0000256" key="1">
    <source>
        <dbReference type="SAM" id="Phobius"/>
    </source>
</evidence>
<accession>A0A0W8F2D9</accession>
<dbReference type="EMBL" id="LNQE01001600">
    <property type="protein sequence ID" value="KUG14957.1"/>
    <property type="molecule type" value="Genomic_DNA"/>
</dbReference>
<name>A0A0W8F2D9_9ZZZZ</name>
<dbReference type="InterPro" id="IPR016024">
    <property type="entry name" value="ARM-type_fold"/>
</dbReference>
<keyword evidence="1" id="KW-0472">Membrane</keyword>